<dbReference type="CDD" id="cd09110">
    <property type="entry name" value="PLDc_CLS_1"/>
    <property type="match status" value="1"/>
</dbReference>
<comment type="caution">
    <text evidence="3">The sequence shown here is derived from an EMBL/GenBank/DDBJ whole genome shotgun (WGS) entry which is preliminary data.</text>
</comment>
<keyword evidence="1" id="KW-0472">Membrane</keyword>
<dbReference type="Pfam" id="PF13091">
    <property type="entry name" value="PLDc_2"/>
    <property type="match status" value="2"/>
</dbReference>
<protein>
    <submittedName>
        <fullName evidence="3">Phospholipase D-like domain-containing protein</fullName>
    </submittedName>
</protein>
<evidence type="ECO:0000313" key="3">
    <source>
        <dbReference type="EMBL" id="MDR8020218.1"/>
    </source>
</evidence>
<dbReference type="EMBL" id="JAVKGR010000019">
    <property type="protein sequence ID" value="MDR8020218.1"/>
    <property type="molecule type" value="Genomic_DNA"/>
</dbReference>
<evidence type="ECO:0000256" key="1">
    <source>
        <dbReference type="SAM" id="Phobius"/>
    </source>
</evidence>
<keyword evidence="4" id="KW-1185">Reference proteome</keyword>
<feature type="domain" description="PLD phosphodiesterase" evidence="2">
    <location>
        <begin position="169"/>
        <end position="196"/>
    </location>
</feature>
<name>A0ABU2DUM9_9MICC</name>
<organism evidence="3 4">
    <name type="scientific">Nesterenkonia aerolata</name>
    <dbReference type="NCBI Taxonomy" id="3074079"/>
    <lineage>
        <taxon>Bacteria</taxon>
        <taxon>Bacillati</taxon>
        <taxon>Actinomycetota</taxon>
        <taxon>Actinomycetes</taxon>
        <taxon>Micrococcales</taxon>
        <taxon>Micrococcaceae</taxon>
        <taxon>Nesterenkonia</taxon>
    </lineage>
</organism>
<dbReference type="RefSeq" id="WP_310549200.1">
    <property type="nucleotide sequence ID" value="NZ_JAVKGR010000019.1"/>
</dbReference>
<evidence type="ECO:0000313" key="4">
    <source>
        <dbReference type="Proteomes" id="UP001251870"/>
    </source>
</evidence>
<dbReference type="PROSITE" id="PS50035">
    <property type="entry name" value="PLD"/>
    <property type="match status" value="2"/>
</dbReference>
<dbReference type="Gene3D" id="3.30.870.10">
    <property type="entry name" value="Endonuclease Chain A"/>
    <property type="match status" value="2"/>
</dbReference>
<accession>A0ABU2DUM9</accession>
<dbReference type="PANTHER" id="PTHR21248:SF22">
    <property type="entry name" value="PHOSPHOLIPASE D"/>
    <property type="match status" value="1"/>
</dbReference>
<proteinExistence type="predicted"/>
<dbReference type="InterPro" id="IPR001736">
    <property type="entry name" value="PLipase_D/transphosphatidylase"/>
</dbReference>
<feature type="domain" description="PLD phosphodiesterase" evidence="2">
    <location>
        <begin position="336"/>
        <end position="363"/>
    </location>
</feature>
<dbReference type="CDD" id="cd09159">
    <property type="entry name" value="PLDc_ybhO_like_2"/>
    <property type="match status" value="1"/>
</dbReference>
<keyword evidence="1" id="KW-0812">Transmembrane</keyword>
<dbReference type="Proteomes" id="UP001251870">
    <property type="component" value="Unassembled WGS sequence"/>
</dbReference>
<gene>
    <name evidence="3" type="ORF">RIL96_11660</name>
</gene>
<dbReference type="PANTHER" id="PTHR21248">
    <property type="entry name" value="CARDIOLIPIN SYNTHASE"/>
    <property type="match status" value="1"/>
</dbReference>
<dbReference type="SUPFAM" id="SSF56024">
    <property type="entry name" value="Phospholipase D/nuclease"/>
    <property type="match status" value="2"/>
</dbReference>
<feature type="transmembrane region" description="Helical" evidence="1">
    <location>
        <begin position="22"/>
        <end position="44"/>
    </location>
</feature>
<dbReference type="SMART" id="SM00155">
    <property type="entry name" value="PLDc"/>
    <property type="match status" value="2"/>
</dbReference>
<dbReference type="InterPro" id="IPR025202">
    <property type="entry name" value="PLD-like_dom"/>
</dbReference>
<evidence type="ECO:0000259" key="2">
    <source>
        <dbReference type="PROSITE" id="PS50035"/>
    </source>
</evidence>
<keyword evidence="1" id="KW-1133">Transmembrane helix</keyword>
<reference evidence="3 4" key="1">
    <citation type="submission" date="2023-09" db="EMBL/GenBank/DDBJ databases">
        <title>Description of three actinobacteria isolated from air of manufacturing shop in a pharmaceutical factory.</title>
        <authorList>
            <person name="Zhang D.-F."/>
        </authorList>
    </citation>
    <scope>NUCLEOTIDE SEQUENCE [LARGE SCALE GENOMIC DNA]</scope>
    <source>
        <strain evidence="3 4">LY-0111</strain>
    </source>
</reference>
<sequence length="423" mass="47708">MHINTGASDEQQARRGGVLLKAVGVTVGVTAVAQLVVAGSLIALDAVKKKERKHREAPRPGTFHTAVEDSHLSIYTLGAELYDDMILAIDSAERTIQMETFIWKDDAVGRRFMDAINRAAERGVTVHVLYDGFANLVVPHSFYRGFSEKVNVFRMPVLGRRFWKGPIRHNGFNHSKILVVDETVGFVGGYNIGETYARQWRDTHVREVGPAVWGLRHSVKRVWNDVFERGEKIPWVEPANWDPEVQVSANLPVQLVYPIRQMYLNAIERASDHIWITTPYFIPDQQILKALLAASERGVDVRVMVPKDSNHIVADWVSRGFYGQMLDSGVTILLYSASMIHAKTATIDGVWSTVGTANIDRLSLSFNYETNIEIIDEGFATEMEKVFRSDLQHCDVLTSPEWRDRNPLARVAEVILVPLRSFL</sequence>